<proteinExistence type="predicted"/>
<dbReference type="AlphaFoldDB" id="A0A0E9WAL6"/>
<reference evidence="1" key="2">
    <citation type="journal article" date="2015" name="Fish Shellfish Immunol.">
        <title>Early steps in the European eel (Anguilla anguilla)-Vibrio vulnificus interaction in the gills: Role of the RtxA13 toxin.</title>
        <authorList>
            <person name="Callol A."/>
            <person name="Pajuelo D."/>
            <person name="Ebbesson L."/>
            <person name="Teles M."/>
            <person name="MacKenzie S."/>
            <person name="Amaro C."/>
        </authorList>
    </citation>
    <scope>NUCLEOTIDE SEQUENCE</scope>
</reference>
<sequence length="53" mass="6141">MLILQLLILQLCSYVNMQLLIFLYVIVFDCVGSLASNMYCIYFLMTVKIALFP</sequence>
<protein>
    <recommendedName>
        <fullName evidence="2">G-protein coupled receptors family 1 profile domain-containing protein</fullName>
    </recommendedName>
</protein>
<name>A0A0E9WAL6_ANGAN</name>
<evidence type="ECO:0000313" key="1">
    <source>
        <dbReference type="EMBL" id="JAH86533.1"/>
    </source>
</evidence>
<organism evidence="1">
    <name type="scientific">Anguilla anguilla</name>
    <name type="common">European freshwater eel</name>
    <name type="synonym">Muraena anguilla</name>
    <dbReference type="NCBI Taxonomy" id="7936"/>
    <lineage>
        <taxon>Eukaryota</taxon>
        <taxon>Metazoa</taxon>
        <taxon>Chordata</taxon>
        <taxon>Craniata</taxon>
        <taxon>Vertebrata</taxon>
        <taxon>Euteleostomi</taxon>
        <taxon>Actinopterygii</taxon>
        <taxon>Neopterygii</taxon>
        <taxon>Teleostei</taxon>
        <taxon>Anguilliformes</taxon>
        <taxon>Anguillidae</taxon>
        <taxon>Anguilla</taxon>
    </lineage>
</organism>
<dbReference type="EMBL" id="GBXM01022044">
    <property type="protein sequence ID" value="JAH86533.1"/>
    <property type="molecule type" value="Transcribed_RNA"/>
</dbReference>
<reference evidence="1" key="1">
    <citation type="submission" date="2014-11" db="EMBL/GenBank/DDBJ databases">
        <authorList>
            <person name="Amaro Gonzalez C."/>
        </authorList>
    </citation>
    <scope>NUCLEOTIDE SEQUENCE</scope>
</reference>
<evidence type="ECO:0008006" key="2">
    <source>
        <dbReference type="Google" id="ProtNLM"/>
    </source>
</evidence>
<accession>A0A0E9WAL6</accession>